<reference evidence="17 19" key="1">
    <citation type="submission" date="2016-01" db="EMBL/GenBank/DDBJ databases">
        <authorList>
            <person name="Mitreva M."/>
            <person name="Pepin K.H."/>
            <person name="Mihindukulasuriya K.A."/>
            <person name="Fulton R."/>
            <person name="Fronick C."/>
            <person name="O'Laughlin M."/>
            <person name="Miner T."/>
            <person name="Herter B."/>
            <person name="Rosa B.A."/>
            <person name="Cordes M."/>
            <person name="Tomlinson C."/>
            <person name="Wollam A."/>
            <person name="Palsikar V.B."/>
            <person name="Mardis E.R."/>
            <person name="Wilson R.K."/>
        </authorList>
    </citation>
    <scope>NUCLEOTIDE SEQUENCE [LARGE SCALE GENOMIC DNA]</scope>
    <source>
        <strain evidence="17 19">DNF00696</strain>
    </source>
</reference>
<dbReference type="GO" id="GO:0005829">
    <property type="term" value="C:cytosol"/>
    <property type="evidence" value="ECO:0007669"/>
    <property type="project" value="TreeGrafter"/>
</dbReference>
<dbReference type="Proteomes" id="UP000243201">
    <property type="component" value="Unassembled WGS sequence"/>
</dbReference>
<dbReference type="InterPro" id="IPR000182">
    <property type="entry name" value="GNAT_dom"/>
</dbReference>
<dbReference type="Pfam" id="PF00583">
    <property type="entry name" value="Acetyltransf_1"/>
    <property type="match status" value="1"/>
</dbReference>
<feature type="binding site" evidence="15">
    <location>
        <begin position="140"/>
        <end position="145"/>
    </location>
    <ligand>
        <name>S-adenosyl-L-methionine</name>
        <dbReference type="ChEBI" id="CHEBI:59789"/>
    </ligand>
</feature>
<dbReference type="Gene3D" id="1.10.1270.20">
    <property type="entry name" value="tRNA(m1g37)methyltransferase, domain 2"/>
    <property type="match status" value="1"/>
</dbReference>
<evidence type="ECO:0000256" key="1">
    <source>
        <dbReference type="ARBA" id="ARBA00002634"/>
    </source>
</evidence>
<dbReference type="GO" id="GO:0016747">
    <property type="term" value="F:acyltransferase activity, transferring groups other than amino-acyl groups"/>
    <property type="evidence" value="ECO:0007669"/>
    <property type="project" value="InterPro"/>
</dbReference>
<dbReference type="EMBL" id="PNGC01000001">
    <property type="protein sequence ID" value="PMB90614.1"/>
    <property type="molecule type" value="Genomic_DNA"/>
</dbReference>
<feature type="domain" description="N-acetyltransferase" evidence="16">
    <location>
        <begin position="262"/>
        <end position="451"/>
    </location>
</feature>
<dbReference type="NCBIfam" id="TIGR00088">
    <property type="entry name" value="trmD"/>
    <property type="match status" value="1"/>
</dbReference>
<evidence type="ECO:0000256" key="14">
    <source>
        <dbReference type="ARBA" id="ARBA00047783"/>
    </source>
</evidence>
<feature type="binding site" evidence="15">
    <location>
        <position position="114"/>
    </location>
    <ligand>
        <name>S-adenosyl-L-methionine</name>
        <dbReference type="ChEBI" id="CHEBI:59789"/>
    </ligand>
</feature>
<dbReference type="GO" id="GO:0002939">
    <property type="term" value="P:tRNA N1-guanine methylation"/>
    <property type="evidence" value="ECO:0007669"/>
    <property type="project" value="TreeGrafter"/>
</dbReference>
<reference evidence="18 20" key="2">
    <citation type="submission" date="2017-09" db="EMBL/GenBank/DDBJ databases">
        <title>Bacterial strain isolated from the female urinary microbiota.</title>
        <authorList>
            <person name="Thomas-White K."/>
            <person name="Kumar N."/>
            <person name="Forster S."/>
            <person name="Putonti C."/>
            <person name="Lawley T."/>
            <person name="Wolfe A.J."/>
        </authorList>
    </citation>
    <scope>NUCLEOTIDE SEQUENCE [LARGE SCALE GENOMIC DNA]</scope>
    <source>
        <strain evidence="18 20">UMB0744</strain>
    </source>
</reference>
<dbReference type="EC" id="2.1.1.228" evidence="5 15"/>
<evidence type="ECO:0000256" key="2">
    <source>
        <dbReference type="ARBA" id="ARBA00004496"/>
    </source>
</evidence>
<keyword evidence="7 15" id="KW-0963">Cytoplasm</keyword>
<evidence type="ECO:0000313" key="19">
    <source>
        <dbReference type="Proteomes" id="UP000070572"/>
    </source>
</evidence>
<dbReference type="InterPro" id="IPR023148">
    <property type="entry name" value="tRNA_m1G_MeTrfase_C_sf"/>
</dbReference>
<dbReference type="GeneID" id="78353187"/>
<evidence type="ECO:0000256" key="13">
    <source>
        <dbReference type="ARBA" id="ARBA00033392"/>
    </source>
</evidence>
<name>A0AB34WYW6_9ACTO</name>
<dbReference type="EMBL" id="LSDN01000015">
    <property type="protein sequence ID" value="KXB80463.1"/>
    <property type="molecule type" value="Genomic_DNA"/>
</dbReference>
<keyword evidence="9 15" id="KW-0808">Transferase</keyword>
<comment type="function">
    <text evidence="1 15">Specifically methylates guanosine-37 in various tRNAs.</text>
</comment>
<dbReference type="InterPro" id="IPR029026">
    <property type="entry name" value="tRNA_m1G_MTases_N"/>
</dbReference>
<dbReference type="Pfam" id="PF01746">
    <property type="entry name" value="tRNA_m1G_MT"/>
    <property type="match status" value="1"/>
</dbReference>
<dbReference type="Gene3D" id="3.40.630.30">
    <property type="match status" value="1"/>
</dbReference>
<dbReference type="InterPro" id="IPR029028">
    <property type="entry name" value="Alpha/beta_knot_MTases"/>
</dbReference>
<keyword evidence="10 15" id="KW-0949">S-adenosyl-L-methionine</keyword>
<evidence type="ECO:0000256" key="3">
    <source>
        <dbReference type="ARBA" id="ARBA00007630"/>
    </source>
</evidence>
<comment type="similarity">
    <text evidence="3 15">Belongs to the RNA methyltransferase TrmD family.</text>
</comment>
<dbReference type="PANTHER" id="PTHR46417:SF1">
    <property type="entry name" value="TRNA (GUANINE-N(1)-)-METHYLTRANSFERASE"/>
    <property type="match status" value="1"/>
</dbReference>
<evidence type="ECO:0000259" key="16">
    <source>
        <dbReference type="PROSITE" id="PS51186"/>
    </source>
</evidence>
<protein>
    <recommendedName>
        <fullName evidence="6 15">tRNA (guanine-N(1)-)-methyltransferase</fullName>
        <ecNumber evidence="5 15">2.1.1.228</ecNumber>
    </recommendedName>
    <alternativeName>
        <fullName evidence="12 15">M1G-methyltransferase</fullName>
    </alternativeName>
    <alternativeName>
        <fullName evidence="13 15">tRNA [GM37] methyltransferase</fullName>
    </alternativeName>
</protein>
<dbReference type="GO" id="GO:0052906">
    <property type="term" value="F:tRNA (guanine(37)-N1)-methyltransferase activity"/>
    <property type="evidence" value="ECO:0007669"/>
    <property type="project" value="UniProtKB-UniRule"/>
</dbReference>
<proteinExistence type="inferred from homology"/>
<dbReference type="SUPFAM" id="SSF75217">
    <property type="entry name" value="alpha/beta knot"/>
    <property type="match status" value="1"/>
</dbReference>
<dbReference type="InterPro" id="IPR002649">
    <property type="entry name" value="tRNA_m1G_MeTrfase_TrmD"/>
</dbReference>
<dbReference type="NCBIfam" id="NF000648">
    <property type="entry name" value="PRK00026.1"/>
    <property type="match status" value="1"/>
</dbReference>
<evidence type="ECO:0000256" key="15">
    <source>
        <dbReference type="HAMAP-Rule" id="MF_00605"/>
    </source>
</evidence>
<keyword evidence="8 15" id="KW-0489">Methyltransferase</keyword>
<evidence type="ECO:0000313" key="20">
    <source>
        <dbReference type="Proteomes" id="UP000243201"/>
    </source>
</evidence>
<evidence type="ECO:0000256" key="11">
    <source>
        <dbReference type="ARBA" id="ARBA00022694"/>
    </source>
</evidence>
<dbReference type="InterPro" id="IPR016181">
    <property type="entry name" value="Acyl_CoA_acyltransferase"/>
</dbReference>
<keyword evidence="20" id="KW-1185">Reference proteome</keyword>
<dbReference type="RefSeq" id="WP_022864072.1">
    <property type="nucleotide sequence ID" value="NZ_JAHAIW010000002.1"/>
</dbReference>
<keyword evidence="11 15" id="KW-0819">tRNA processing</keyword>
<dbReference type="InterPro" id="IPR016009">
    <property type="entry name" value="tRNA_MeTrfase_TRMD/TRM10"/>
</dbReference>
<comment type="subunit">
    <text evidence="4 15">Homodimer.</text>
</comment>
<gene>
    <name evidence="15" type="primary">trmD</name>
    <name evidence="18" type="ORF">CJ240_02460</name>
    <name evidence="17" type="ORF">HMPREF1862_01145</name>
</gene>
<accession>A0AB34WYW6</accession>
<dbReference type="CDD" id="cd18080">
    <property type="entry name" value="TrmD-like"/>
    <property type="match status" value="1"/>
</dbReference>
<dbReference type="AlphaFoldDB" id="A0AB34WYW6"/>
<comment type="catalytic activity">
    <reaction evidence="14 15">
        <text>guanosine(37) in tRNA + S-adenosyl-L-methionine = N(1)-methylguanosine(37) in tRNA + S-adenosyl-L-homocysteine + H(+)</text>
        <dbReference type="Rhea" id="RHEA:36899"/>
        <dbReference type="Rhea" id="RHEA-COMP:10145"/>
        <dbReference type="Rhea" id="RHEA-COMP:10147"/>
        <dbReference type="ChEBI" id="CHEBI:15378"/>
        <dbReference type="ChEBI" id="CHEBI:57856"/>
        <dbReference type="ChEBI" id="CHEBI:59789"/>
        <dbReference type="ChEBI" id="CHEBI:73542"/>
        <dbReference type="ChEBI" id="CHEBI:74269"/>
        <dbReference type="EC" id="2.1.1.228"/>
    </reaction>
</comment>
<evidence type="ECO:0000256" key="10">
    <source>
        <dbReference type="ARBA" id="ARBA00022691"/>
    </source>
</evidence>
<comment type="subcellular location">
    <subcellularLocation>
        <location evidence="2 15">Cytoplasm</location>
    </subcellularLocation>
</comment>
<sequence length="464" mass="51330">MRIDIISIFPQFFDCLDVSLMGKARSSGILQTQVWDLRDWTEDVHRTVDRAPAGGGAGMVMKPDVWGKALDQVIEQAGATKTVLAIPTPSGIPLTQRQVRDLAANTDHLVVACGRYEGIDQRVSQYYQQLPSVEVLPFSLGDYVLNGGEVAAVALVEATCRLLEGFVGNPNSLVEESYELSGLLEYPAYTQPATWRGLDIPAVLLSGDHQKVKSWRRQQSLMLTAKRRPDLIWEIERGALEKSDREILAAQGFLPAPYSQRVRFRRAQPGEAAACSAIASRLFPQACPDYLPADAIKRFIEEELSEPAFKAYLADPGTLILLAEVAPGTPGQEETTWETAGYTLTHVGDPGFLPPEENLVKVAGENCAYLSKCYLDRRWRGSGLAGALLEVTHAYLQERFPHLTKIGLGANQGNRRALKFYRHHGYRKCGRRTFLVGGIENQDLIAVRDFTAHQVPSWAQNVAQ</sequence>
<evidence type="ECO:0000256" key="8">
    <source>
        <dbReference type="ARBA" id="ARBA00022603"/>
    </source>
</evidence>
<dbReference type="HAMAP" id="MF_00605">
    <property type="entry name" value="TrmD"/>
    <property type="match status" value="1"/>
</dbReference>
<dbReference type="Gene3D" id="3.40.1280.10">
    <property type="match status" value="1"/>
</dbReference>
<dbReference type="PANTHER" id="PTHR46417">
    <property type="entry name" value="TRNA (GUANINE-N(1)-)-METHYLTRANSFERASE"/>
    <property type="match status" value="1"/>
</dbReference>
<evidence type="ECO:0000256" key="6">
    <source>
        <dbReference type="ARBA" id="ARBA00014679"/>
    </source>
</evidence>
<dbReference type="PROSITE" id="PS51186">
    <property type="entry name" value="GNAT"/>
    <property type="match status" value="1"/>
</dbReference>
<evidence type="ECO:0000256" key="12">
    <source>
        <dbReference type="ARBA" id="ARBA00029736"/>
    </source>
</evidence>
<organism evidence="17 19">
    <name type="scientific">Varibaculum cambriense</name>
    <dbReference type="NCBI Taxonomy" id="184870"/>
    <lineage>
        <taxon>Bacteria</taxon>
        <taxon>Bacillati</taxon>
        <taxon>Actinomycetota</taxon>
        <taxon>Actinomycetes</taxon>
        <taxon>Actinomycetales</taxon>
        <taxon>Actinomycetaceae</taxon>
        <taxon>Varibaculum</taxon>
    </lineage>
</organism>
<comment type="caution">
    <text evidence="17">The sequence shown here is derived from an EMBL/GenBank/DDBJ whole genome shotgun (WGS) entry which is preliminary data.</text>
</comment>
<dbReference type="Proteomes" id="UP000070572">
    <property type="component" value="Unassembled WGS sequence"/>
</dbReference>
<evidence type="ECO:0000313" key="17">
    <source>
        <dbReference type="EMBL" id="KXB80463.1"/>
    </source>
</evidence>
<evidence type="ECO:0000256" key="9">
    <source>
        <dbReference type="ARBA" id="ARBA00022679"/>
    </source>
</evidence>
<evidence type="ECO:0000256" key="5">
    <source>
        <dbReference type="ARBA" id="ARBA00012807"/>
    </source>
</evidence>
<evidence type="ECO:0000256" key="7">
    <source>
        <dbReference type="ARBA" id="ARBA00022490"/>
    </source>
</evidence>
<evidence type="ECO:0000256" key="4">
    <source>
        <dbReference type="ARBA" id="ARBA00011738"/>
    </source>
</evidence>
<dbReference type="SUPFAM" id="SSF55729">
    <property type="entry name" value="Acyl-CoA N-acyltransferases (Nat)"/>
    <property type="match status" value="1"/>
</dbReference>
<evidence type="ECO:0000313" key="18">
    <source>
        <dbReference type="EMBL" id="PMB90614.1"/>
    </source>
</evidence>